<proteinExistence type="predicted"/>
<evidence type="ECO:0000313" key="2">
    <source>
        <dbReference type="EMBL" id="MEM6250703.1"/>
    </source>
</evidence>
<organism evidence="2 3">
    <name type="scientific">Shewanella vaxholmensis</name>
    <dbReference type="NCBI Taxonomy" id="3063535"/>
    <lineage>
        <taxon>Bacteria</taxon>
        <taxon>Pseudomonadati</taxon>
        <taxon>Pseudomonadota</taxon>
        <taxon>Gammaproteobacteria</taxon>
        <taxon>Alteromonadales</taxon>
        <taxon>Shewanellaceae</taxon>
        <taxon>Shewanella</taxon>
    </lineage>
</organism>
<name>A0ABU9UY83_9GAMM</name>
<dbReference type="Proteomes" id="UP001489333">
    <property type="component" value="Unassembled WGS sequence"/>
</dbReference>
<sequence length="370" mass="41070">MIIPRLAALPNSAALREHRSRYPSQFEKIIKHDEGLTRYYSDSAATCIGEWVLTQFVPAHSEWLLLLPMDNTNWYGLHVNAGRVQTESVETSLTALITRLAFECEHSEQLYSSDSDIPLPADLKAKCSTVNAFNLHAIANQFVLKKSERFPKKIILGLTGAIITSGALWFALLNPPAVKQNNQHDPLALWITQLAQTPTAESVLEQSQLLLNSTRLLPSQWQVKSTTLSGTQLTLQLSTDAPSANRAALLAWLLAERNELQWNDSGQQLTTNIPLNTQMQINPLGNYPEQLYEELRLLNAGNLTINHIGITGAVDLWTITGKFLQTALSRPSTLAKLFKDKPVFVQEYSTQQGSEGLDITFSLSILGSPQ</sequence>
<evidence type="ECO:0000313" key="3">
    <source>
        <dbReference type="Proteomes" id="UP001489333"/>
    </source>
</evidence>
<keyword evidence="1" id="KW-0472">Membrane</keyword>
<evidence type="ECO:0000256" key="1">
    <source>
        <dbReference type="SAM" id="Phobius"/>
    </source>
</evidence>
<protein>
    <submittedName>
        <fullName evidence="2">Uncharacterized protein</fullName>
    </submittedName>
</protein>
<gene>
    <name evidence="2" type="ORF">AAGS29_19080</name>
</gene>
<reference evidence="2 3" key="1">
    <citation type="submission" date="2024-04" db="EMBL/GenBank/DDBJ databases">
        <title>Novel Shewanella species isolated from Baltic Sea sediments.</title>
        <authorList>
            <person name="Martin-Rodriguez A.J."/>
            <person name="Fernandez-Juarez V."/>
            <person name="Valeriano V.D."/>
            <person name="Mihindukulasooriya I."/>
            <person name="Ceresnova L."/>
            <person name="Joffre E."/>
            <person name="Jensie-Markopoulos S."/>
            <person name="Moore E.R.B."/>
            <person name="Sjoling A."/>
        </authorList>
    </citation>
    <scope>NUCLEOTIDE SEQUENCE [LARGE SCALE GENOMIC DNA]</scope>
    <source>
        <strain evidence="2 3">VAX-SP0-0CM-1</strain>
    </source>
</reference>
<feature type="transmembrane region" description="Helical" evidence="1">
    <location>
        <begin position="154"/>
        <end position="173"/>
    </location>
</feature>
<keyword evidence="1" id="KW-1133">Transmembrane helix</keyword>
<keyword evidence="1" id="KW-0812">Transmembrane</keyword>
<keyword evidence="3" id="KW-1185">Reference proteome</keyword>
<accession>A0ABU9UY83</accession>
<dbReference type="EMBL" id="JBCHKU010000034">
    <property type="protein sequence ID" value="MEM6250703.1"/>
    <property type="molecule type" value="Genomic_DNA"/>
</dbReference>
<comment type="caution">
    <text evidence="2">The sequence shown here is derived from an EMBL/GenBank/DDBJ whole genome shotgun (WGS) entry which is preliminary data.</text>
</comment>
<dbReference type="RefSeq" id="WP_342902420.1">
    <property type="nucleotide sequence ID" value="NZ_JBCHKU010000034.1"/>
</dbReference>